<proteinExistence type="predicted"/>
<sequence>MPRAPCPARPRRRPLPSRCQAGPTAQLGESLKARIAGSFDQLFVTMEGKQYISVEKLLDVCAAHGEGRKEELAEALQQAVAYATELCQQGSAPTLAGKPSKEVAAQLKHRMDLEEMLQYASHELEPQAGPSPALQLAMRQLRDRIGDKLEKHVNAEREIDDLRKLVDASEET</sequence>
<feature type="region of interest" description="Disordered" evidence="2">
    <location>
        <begin position="1"/>
        <end position="23"/>
    </location>
</feature>
<reference evidence="3" key="1">
    <citation type="submission" date="2020-11" db="EMBL/GenBank/DDBJ databases">
        <title>Chlorella ohadii genome sequencing and assembly.</title>
        <authorList>
            <person name="Murik O."/>
            <person name="Treves H."/>
            <person name="Kedem I."/>
            <person name="Shotland Y."/>
            <person name="Kaplan A."/>
        </authorList>
    </citation>
    <scope>NUCLEOTIDE SEQUENCE</scope>
    <source>
        <strain evidence="3">1</strain>
    </source>
</reference>
<gene>
    <name evidence="3" type="ORF">COHA_002498</name>
</gene>
<dbReference type="EMBL" id="JADXDR010000035">
    <property type="protein sequence ID" value="KAI7843960.1"/>
    <property type="molecule type" value="Genomic_DNA"/>
</dbReference>
<evidence type="ECO:0000256" key="2">
    <source>
        <dbReference type="SAM" id="MobiDB-lite"/>
    </source>
</evidence>
<keyword evidence="4" id="KW-1185">Reference proteome</keyword>
<evidence type="ECO:0000256" key="1">
    <source>
        <dbReference type="SAM" id="Coils"/>
    </source>
</evidence>
<dbReference type="Proteomes" id="UP001205105">
    <property type="component" value="Unassembled WGS sequence"/>
</dbReference>
<comment type="caution">
    <text evidence="3">The sequence shown here is derived from an EMBL/GenBank/DDBJ whole genome shotgun (WGS) entry which is preliminary data.</text>
</comment>
<keyword evidence="1" id="KW-0175">Coiled coil</keyword>
<organism evidence="3 4">
    <name type="scientific">Chlorella ohadii</name>
    <dbReference type="NCBI Taxonomy" id="2649997"/>
    <lineage>
        <taxon>Eukaryota</taxon>
        <taxon>Viridiplantae</taxon>
        <taxon>Chlorophyta</taxon>
        <taxon>core chlorophytes</taxon>
        <taxon>Trebouxiophyceae</taxon>
        <taxon>Chlorellales</taxon>
        <taxon>Chlorellaceae</taxon>
        <taxon>Chlorella clade</taxon>
        <taxon>Chlorella</taxon>
    </lineage>
</organism>
<protein>
    <submittedName>
        <fullName evidence="3">Uncharacterized protein</fullName>
    </submittedName>
</protein>
<feature type="coiled-coil region" evidence="1">
    <location>
        <begin position="138"/>
        <end position="172"/>
    </location>
</feature>
<evidence type="ECO:0000313" key="3">
    <source>
        <dbReference type="EMBL" id="KAI7843960.1"/>
    </source>
</evidence>
<name>A0AAD5DXF5_9CHLO</name>
<accession>A0AAD5DXF5</accession>
<evidence type="ECO:0000313" key="4">
    <source>
        <dbReference type="Proteomes" id="UP001205105"/>
    </source>
</evidence>
<dbReference type="AlphaFoldDB" id="A0AAD5DXF5"/>